<dbReference type="GO" id="GO:0042597">
    <property type="term" value="C:periplasmic space"/>
    <property type="evidence" value="ECO:0007669"/>
    <property type="project" value="UniProtKB-SubCell"/>
</dbReference>
<evidence type="ECO:0000256" key="4">
    <source>
        <dbReference type="ARBA" id="ARBA00023237"/>
    </source>
</evidence>
<dbReference type="AlphaFoldDB" id="A0A1M5TNI2"/>
<keyword evidence="3" id="KW-0574">Periplasm</keyword>
<dbReference type="InterPro" id="IPR012902">
    <property type="entry name" value="N_methyl_site"/>
</dbReference>
<dbReference type="NCBIfam" id="TIGR02532">
    <property type="entry name" value="IV_pilin_GFxxxE"/>
    <property type="match status" value="1"/>
</dbReference>
<keyword evidence="7" id="KW-1185">Reference proteome</keyword>
<dbReference type="Proteomes" id="UP000242592">
    <property type="component" value="Unassembled WGS sequence"/>
</dbReference>
<comment type="subcellular location">
    <subcellularLocation>
        <location evidence="1">Cell outer membrane</location>
        <topology evidence="1">Single-pass membrane protein</topology>
    </subcellularLocation>
    <subcellularLocation>
        <location evidence="2">Periplasm</location>
    </subcellularLocation>
</comment>
<dbReference type="RefSeq" id="WP_073073552.1">
    <property type="nucleotide sequence ID" value="NZ_FQXN01000005.1"/>
</dbReference>
<proteinExistence type="predicted"/>
<dbReference type="Pfam" id="PF07963">
    <property type="entry name" value="N_methyl"/>
    <property type="match status" value="1"/>
</dbReference>
<reference evidence="7" key="1">
    <citation type="submission" date="2016-11" db="EMBL/GenBank/DDBJ databases">
        <authorList>
            <person name="Varghese N."/>
            <person name="Submissions S."/>
        </authorList>
    </citation>
    <scope>NUCLEOTIDE SEQUENCE [LARGE SCALE GENOMIC DNA]</scope>
    <source>
        <strain evidence="7">DSM 15807</strain>
    </source>
</reference>
<keyword evidence="5" id="KW-0812">Transmembrane</keyword>
<keyword evidence="5" id="KW-0472">Membrane</keyword>
<dbReference type="Gene3D" id="3.30.700.10">
    <property type="entry name" value="Glycoprotein, Type 4 Pilin"/>
    <property type="match status" value="1"/>
</dbReference>
<gene>
    <name evidence="6" type="ORF">SAMN02745199_1417</name>
</gene>
<accession>A0A1M5TNI2</accession>
<evidence type="ECO:0000256" key="1">
    <source>
        <dbReference type="ARBA" id="ARBA00004203"/>
    </source>
</evidence>
<protein>
    <submittedName>
        <fullName evidence="6">Prepilin-type N-terminal cleavage/methylation domain-containing protein</fullName>
    </submittedName>
</protein>
<dbReference type="GO" id="GO:0009279">
    <property type="term" value="C:cell outer membrane"/>
    <property type="evidence" value="ECO:0007669"/>
    <property type="project" value="UniProtKB-SubCell"/>
</dbReference>
<evidence type="ECO:0000313" key="7">
    <source>
        <dbReference type="Proteomes" id="UP000242592"/>
    </source>
</evidence>
<sequence length="183" mass="20820">MEKYKKKQFKNGFTLIELLIILAIIAALMLIVAFSYPKIVERSIINTLKANQKVLMEAVVSIVFDSTLPSYENATNPFYLRNELKAKLTNTGIKIYNPLNKNSEIITTLQVSSAESAAVVISQRKIKIAKAIDNPNKYLFPLNAAESSKEKFNGALIIQICEDGYIFYAYLYEKIYNLEFLQF</sequence>
<keyword evidence="5" id="KW-1133">Transmembrane helix</keyword>
<evidence type="ECO:0000256" key="5">
    <source>
        <dbReference type="SAM" id="Phobius"/>
    </source>
</evidence>
<feature type="transmembrane region" description="Helical" evidence="5">
    <location>
        <begin position="12"/>
        <end position="36"/>
    </location>
</feature>
<evidence type="ECO:0000256" key="2">
    <source>
        <dbReference type="ARBA" id="ARBA00004418"/>
    </source>
</evidence>
<evidence type="ECO:0000256" key="3">
    <source>
        <dbReference type="ARBA" id="ARBA00022764"/>
    </source>
</evidence>
<evidence type="ECO:0000313" key="6">
    <source>
        <dbReference type="EMBL" id="SHH52221.1"/>
    </source>
</evidence>
<dbReference type="InterPro" id="IPR045584">
    <property type="entry name" value="Pilin-like"/>
</dbReference>
<dbReference type="SUPFAM" id="SSF54523">
    <property type="entry name" value="Pili subunits"/>
    <property type="match status" value="1"/>
</dbReference>
<dbReference type="EMBL" id="FQXN01000005">
    <property type="protein sequence ID" value="SHH52221.1"/>
    <property type="molecule type" value="Genomic_DNA"/>
</dbReference>
<organism evidence="6 7">
    <name type="scientific">Thermosipho atlanticus DSM 15807</name>
    <dbReference type="NCBI Taxonomy" id="1123380"/>
    <lineage>
        <taxon>Bacteria</taxon>
        <taxon>Thermotogati</taxon>
        <taxon>Thermotogota</taxon>
        <taxon>Thermotogae</taxon>
        <taxon>Thermotogales</taxon>
        <taxon>Fervidobacteriaceae</taxon>
        <taxon>Thermosipho</taxon>
    </lineage>
</organism>
<keyword evidence="4" id="KW-0998">Cell outer membrane</keyword>
<name>A0A1M5TNI2_9BACT</name>